<accession>A0A5B7FGE2</accession>
<dbReference type="Proteomes" id="UP000324222">
    <property type="component" value="Unassembled WGS sequence"/>
</dbReference>
<evidence type="ECO:0000313" key="3">
    <source>
        <dbReference type="Proteomes" id="UP000324222"/>
    </source>
</evidence>
<feature type="region of interest" description="Disordered" evidence="1">
    <location>
        <begin position="75"/>
        <end position="95"/>
    </location>
</feature>
<comment type="caution">
    <text evidence="2">The sequence shown here is derived from an EMBL/GenBank/DDBJ whole genome shotgun (WGS) entry which is preliminary data.</text>
</comment>
<name>A0A5B7FGE2_PORTR</name>
<gene>
    <name evidence="2" type="ORF">E2C01_038275</name>
</gene>
<reference evidence="2 3" key="1">
    <citation type="submission" date="2019-05" db="EMBL/GenBank/DDBJ databases">
        <title>Another draft genome of Portunus trituberculatus and its Hox gene families provides insights of decapod evolution.</title>
        <authorList>
            <person name="Jeong J.-H."/>
            <person name="Song I."/>
            <person name="Kim S."/>
            <person name="Choi T."/>
            <person name="Kim D."/>
            <person name="Ryu S."/>
            <person name="Kim W."/>
        </authorList>
    </citation>
    <scope>NUCLEOTIDE SEQUENCE [LARGE SCALE GENOMIC DNA]</scope>
    <source>
        <tissue evidence="2">Muscle</tissue>
    </source>
</reference>
<dbReference type="AlphaFoldDB" id="A0A5B7FGE2"/>
<evidence type="ECO:0000313" key="2">
    <source>
        <dbReference type="EMBL" id="MPC44597.1"/>
    </source>
</evidence>
<sequence length="111" mass="12421">MCCEVMPVTPLSSTTPRPSILLGRPTTGSHSSRRVAVDAVGIVKVRQTWRVRHPPPVLPDAPPVTAQWRLMGRRSWRQRHQRGDSSHTSEYPFSTTQVIDSLARWSPPDAS</sequence>
<protein>
    <submittedName>
        <fullName evidence="2">Uncharacterized protein</fullName>
    </submittedName>
</protein>
<dbReference type="EMBL" id="VSRR010006355">
    <property type="protein sequence ID" value="MPC44597.1"/>
    <property type="molecule type" value="Genomic_DNA"/>
</dbReference>
<proteinExistence type="predicted"/>
<keyword evidence="3" id="KW-1185">Reference proteome</keyword>
<organism evidence="2 3">
    <name type="scientific">Portunus trituberculatus</name>
    <name type="common">Swimming crab</name>
    <name type="synonym">Neptunus trituberculatus</name>
    <dbReference type="NCBI Taxonomy" id="210409"/>
    <lineage>
        <taxon>Eukaryota</taxon>
        <taxon>Metazoa</taxon>
        <taxon>Ecdysozoa</taxon>
        <taxon>Arthropoda</taxon>
        <taxon>Crustacea</taxon>
        <taxon>Multicrustacea</taxon>
        <taxon>Malacostraca</taxon>
        <taxon>Eumalacostraca</taxon>
        <taxon>Eucarida</taxon>
        <taxon>Decapoda</taxon>
        <taxon>Pleocyemata</taxon>
        <taxon>Brachyura</taxon>
        <taxon>Eubrachyura</taxon>
        <taxon>Portunoidea</taxon>
        <taxon>Portunidae</taxon>
        <taxon>Portuninae</taxon>
        <taxon>Portunus</taxon>
    </lineage>
</organism>
<evidence type="ECO:0000256" key="1">
    <source>
        <dbReference type="SAM" id="MobiDB-lite"/>
    </source>
</evidence>
<feature type="region of interest" description="Disordered" evidence="1">
    <location>
        <begin position="1"/>
        <end position="33"/>
    </location>
</feature>